<dbReference type="Pfam" id="PF00497">
    <property type="entry name" value="SBP_bac_3"/>
    <property type="match status" value="1"/>
</dbReference>
<dbReference type="SMART" id="SM00062">
    <property type="entry name" value="PBPb"/>
    <property type="match status" value="1"/>
</dbReference>
<dbReference type="Gene3D" id="3.40.190.10">
    <property type="entry name" value="Periplasmic binding protein-like II"/>
    <property type="match status" value="2"/>
</dbReference>
<dbReference type="Proteomes" id="UP000185999">
    <property type="component" value="Unassembled WGS sequence"/>
</dbReference>
<accession>A0A1N7LI75</accession>
<dbReference type="OrthoDB" id="6117559at2"/>
<dbReference type="EMBL" id="FTOE01000004">
    <property type="protein sequence ID" value="SIS73530.1"/>
    <property type="molecule type" value="Genomic_DNA"/>
</dbReference>
<dbReference type="PANTHER" id="PTHR35936:SF17">
    <property type="entry name" value="ARGININE-BINDING EXTRACELLULAR PROTEIN ARTP"/>
    <property type="match status" value="1"/>
</dbReference>
<proteinExistence type="inferred from homology"/>
<evidence type="ECO:0000256" key="1">
    <source>
        <dbReference type="ARBA" id="ARBA00010333"/>
    </source>
</evidence>
<dbReference type="PANTHER" id="PTHR35936">
    <property type="entry name" value="MEMBRANE-BOUND LYTIC MUREIN TRANSGLYCOSYLASE F"/>
    <property type="match status" value="1"/>
</dbReference>
<dbReference type="STRING" id="619304.SAMN05421760_10451"/>
<keyword evidence="2" id="KW-0732">Signal</keyword>
<reference evidence="5" key="1">
    <citation type="submission" date="2017-01" db="EMBL/GenBank/DDBJ databases">
        <authorList>
            <person name="Varghese N."/>
            <person name="Submissions S."/>
        </authorList>
    </citation>
    <scope>NUCLEOTIDE SEQUENCE [LARGE SCALE GENOMIC DNA]</scope>
    <source>
        <strain evidence="5">DSM 22306</strain>
    </source>
</reference>
<gene>
    <name evidence="4" type="ORF">SAMN05421760_10451</name>
</gene>
<organism evidence="4 5">
    <name type="scientific">Neptunomonas antarctica</name>
    <dbReference type="NCBI Taxonomy" id="619304"/>
    <lineage>
        <taxon>Bacteria</taxon>
        <taxon>Pseudomonadati</taxon>
        <taxon>Pseudomonadota</taxon>
        <taxon>Gammaproteobacteria</taxon>
        <taxon>Oceanospirillales</taxon>
        <taxon>Oceanospirillaceae</taxon>
        <taxon>Neptunomonas</taxon>
    </lineage>
</organism>
<evidence type="ECO:0000313" key="5">
    <source>
        <dbReference type="Proteomes" id="UP000185999"/>
    </source>
</evidence>
<keyword evidence="5" id="KW-1185">Reference proteome</keyword>
<dbReference type="InterPro" id="IPR001638">
    <property type="entry name" value="Solute-binding_3/MltF_N"/>
</dbReference>
<evidence type="ECO:0000259" key="3">
    <source>
        <dbReference type="SMART" id="SM00062"/>
    </source>
</evidence>
<name>A0A1N7LI75_9GAMM</name>
<evidence type="ECO:0000256" key="2">
    <source>
        <dbReference type="ARBA" id="ARBA00022729"/>
    </source>
</evidence>
<feature type="domain" description="Solute-binding protein family 3/N-terminal" evidence="3">
    <location>
        <begin position="47"/>
        <end position="264"/>
    </location>
</feature>
<dbReference type="AlphaFoldDB" id="A0A1N7LI75"/>
<dbReference type="SUPFAM" id="SSF53850">
    <property type="entry name" value="Periplasmic binding protein-like II"/>
    <property type="match status" value="1"/>
</dbReference>
<comment type="similarity">
    <text evidence="1">Belongs to the bacterial solute-binding protein 3 family.</text>
</comment>
<sequence length="265" mass="30173">MSLCAITNQYRCSKSVSKRLLSGLRWVFLSIIMLAVISMSGPCFADVLRVGIPIPGQIPFFWQDEAGQYRGIYPDTLRLVATDLNLTLEFLPLSQARLRRHFETGKIDIEMGVSDNVNDKPELKKVSLFSRPFSVVNEVIIYRPELSFPVFILKDLAGQRVATVRGTTVPDNLTREDFTNEWQIAQRVHRGWNNIGLMKEAVALHYQREQNLNYETSLPYASNPVSFRLHIRKKELLVPMSASIARLEQEGALENLVCKYLCGPE</sequence>
<evidence type="ECO:0000313" key="4">
    <source>
        <dbReference type="EMBL" id="SIS73530.1"/>
    </source>
</evidence>
<protein>
    <submittedName>
        <fullName evidence="4">ABC-type amino acid transport substrate-binding protein</fullName>
    </submittedName>
</protein>